<reference evidence="1 2" key="2">
    <citation type="submission" date="2018-11" db="EMBL/GenBank/DDBJ databases">
        <authorList>
            <consortium name="Pathogen Informatics"/>
        </authorList>
    </citation>
    <scope>NUCLEOTIDE SEQUENCE [LARGE SCALE GENOMIC DNA]</scope>
</reference>
<protein>
    <submittedName>
        <fullName evidence="3">Endo/exonuclease/phosphatase domain-containing protein</fullName>
    </submittedName>
</protein>
<evidence type="ECO:0000313" key="2">
    <source>
        <dbReference type="Proteomes" id="UP000050794"/>
    </source>
</evidence>
<dbReference type="GO" id="GO:0007508">
    <property type="term" value="P:larval heart development"/>
    <property type="evidence" value="ECO:0007669"/>
    <property type="project" value="TreeGrafter"/>
</dbReference>
<evidence type="ECO:0000313" key="3">
    <source>
        <dbReference type="WBParaSite" id="TCNE_0001976601-mRNA-1"/>
    </source>
</evidence>
<dbReference type="PANTHER" id="PTHR33395:SF21">
    <property type="entry name" value="PERICARDIN"/>
    <property type="match status" value="1"/>
</dbReference>
<dbReference type="Proteomes" id="UP000050794">
    <property type="component" value="Unassembled WGS sequence"/>
</dbReference>
<organism evidence="2 3">
    <name type="scientific">Toxocara canis</name>
    <name type="common">Canine roundworm</name>
    <dbReference type="NCBI Taxonomy" id="6265"/>
    <lineage>
        <taxon>Eukaryota</taxon>
        <taxon>Metazoa</taxon>
        <taxon>Ecdysozoa</taxon>
        <taxon>Nematoda</taxon>
        <taxon>Chromadorea</taxon>
        <taxon>Rhabditida</taxon>
        <taxon>Spirurina</taxon>
        <taxon>Ascaridomorpha</taxon>
        <taxon>Ascaridoidea</taxon>
        <taxon>Toxocaridae</taxon>
        <taxon>Toxocara</taxon>
    </lineage>
</organism>
<proteinExistence type="predicted"/>
<dbReference type="GO" id="GO:0061343">
    <property type="term" value="P:cell adhesion involved in heart morphogenesis"/>
    <property type="evidence" value="ECO:0007669"/>
    <property type="project" value="TreeGrafter"/>
</dbReference>
<name>A0A183VG92_TOXCA</name>
<dbReference type="GO" id="GO:0031012">
    <property type="term" value="C:extracellular matrix"/>
    <property type="evidence" value="ECO:0007669"/>
    <property type="project" value="TreeGrafter"/>
</dbReference>
<dbReference type="EMBL" id="UYWY01027461">
    <property type="protein sequence ID" value="VDM51083.1"/>
    <property type="molecule type" value="Genomic_DNA"/>
</dbReference>
<sequence length="101" mass="11084">MPCLIVGDFNACLNQNSVIHLSGSLEAFIRQCSVRQLVNGATRQDNMLDLVFTNDLTPVNEALVGEDFSTSDYGSIHFEVIVKPPVPSPHGYRDFSWASLG</sequence>
<evidence type="ECO:0000313" key="1">
    <source>
        <dbReference type="EMBL" id="VDM51083.1"/>
    </source>
</evidence>
<dbReference type="PANTHER" id="PTHR33395">
    <property type="entry name" value="TRANSCRIPTASE, PUTATIVE-RELATED-RELATED"/>
    <property type="match status" value="1"/>
</dbReference>
<accession>A0A183VG92</accession>
<dbReference type="WBParaSite" id="TCNE_0001976601-mRNA-1">
    <property type="protein sequence ID" value="TCNE_0001976601-mRNA-1"/>
    <property type="gene ID" value="TCNE_0001976601"/>
</dbReference>
<dbReference type="AlphaFoldDB" id="A0A183VG92"/>
<reference evidence="3" key="1">
    <citation type="submission" date="2016-06" db="UniProtKB">
        <authorList>
            <consortium name="WormBaseParasite"/>
        </authorList>
    </citation>
    <scope>IDENTIFICATION</scope>
</reference>
<keyword evidence="2" id="KW-1185">Reference proteome</keyword>
<gene>
    <name evidence="1" type="ORF">TCNE_LOCUS19762</name>
</gene>